<reference evidence="2 3" key="1">
    <citation type="submission" date="2024-03" db="EMBL/GenBank/DDBJ databases">
        <title>Aureococcus anophagefferens CCMP1851 and Kratosvirus quantuckense: Draft genome of a second virus-susceptible host strain in the model system.</title>
        <authorList>
            <person name="Chase E."/>
            <person name="Truchon A.R."/>
            <person name="Schepens W."/>
            <person name="Wilhelm S.W."/>
        </authorList>
    </citation>
    <scope>NUCLEOTIDE SEQUENCE [LARGE SCALE GENOMIC DNA]</scope>
    <source>
        <strain evidence="2 3">CCMP1851</strain>
    </source>
</reference>
<name>A0ABR1G2A1_AURAN</name>
<feature type="region of interest" description="Disordered" evidence="1">
    <location>
        <begin position="1"/>
        <end position="24"/>
    </location>
</feature>
<gene>
    <name evidence="2" type="ORF">SO694_0001510</name>
</gene>
<keyword evidence="3" id="KW-1185">Reference proteome</keyword>
<evidence type="ECO:0000313" key="2">
    <source>
        <dbReference type="EMBL" id="KAK7242780.1"/>
    </source>
</evidence>
<dbReference type="EMBL" id="JBBJCI010000140">
    <property type="protein sequence ID" value="KAK7242780.1"/>
    <property type="molecule type" value="Genomic_DNA"/>
</dbReference>
<sequence>MRVPRRRVAAGEGRPREGRRHRRAVWKSNLQPDFNLRVCDHFDASSSTVF</sequence>
<comment type="caution">
    <text evidence="2">The sequence shown here is derived from an EMBL/GenBank/DDBJ whole genome shotgun (WGS) entry which is preliminary data.</text>
</comment>
<proteinExistence type="predicted"/>
<evidence type="ECO:0000313" key="3">
    <source>
        <dbReference type="Proteomes" id="UP001363151"/>
    </source>
</evidence>
<organism evidence="2 3">
    <name type="scientific">Aureococcus anophagefferens</name>
    <name type="common">Harmful bloom alga</name>
    <dbReference type="NCBI Taxonomy" id="44056"/>
    <lineage>
        <taxon>Eukaryota</taxon>
        <taxon>Sar</taxon>
        <taxon>Stramenopiles</taxon>
        <taxon>Ochrophyta</taxon>
        <taxon>Pelagophyceae</taxon>
        <taxon>Pelagomonadales</taxon>
        <taxon>Pelagomonadaceae</taxon>
        <taxon>Aureococcus</taxon>
    </lineage>
</organism>
<protein>
    <submittedName>
        <fullName evidence="2">Uncharacterized protein</fullName>
    </submittedName>
</protein>
<accession>A0ABR1G2A1</accession>
<evidence type="ECO:0000256" key="1">
    <source>
        <dbReference type="SAM" id="MobiDB-lite"/>
    </source>
</evidence>
<dbReference type="Proteomes" id="UP001363151">
    <property type="component" value="Unassembled WGS sequence"/>
</dbReference>